<proteinExistence type="predicted"/>
<organism evidence="2 3">
    <name type="scientific">Simplicispira metamorpha</name>
    <dbReference type="NCBI Taxonomy" id="80881"/>
    <lineage>
        <taxon>Bacteria</taxon>
        <taxon>Pseudomonadati</taxon>
        <taxon>Pseudomonadota</taxon>
        <taxon>Betaproteobacteria</taxon>
        <taxon>Burkholderiales</taxon>
        <taxon>Comamonadaceae</taxon>
        <taxon>Simplicispira</taxon>
    </lineage>
</organism>
<accession>A0A4R2MUR5</accession>
<protein>
    <recommendedName>
        <fullName evidence="4">Regulatory helix-turn-helix LysR family protein</fullName>
    </recommendedName>
</protein>
<evidence type="ECO:0000313" key="3">
    <source>
        <dbReference type="Proteomes" id="UP000295182"/>
    </source>
</evidence>
<name>A0A4R2MUR5_9BURK</name>
<dbReference type="AlphaFoldDB" id="A0A4R2MUR5"/>
<dbReference type="RefSeq" id="WP_119014561.1">
    <property type="nucleotide sequence ID" value="NZ_QXNC01000041.1"/>
</dbReference>
<dbReference type="Proteomes" id="UP000295182">
    <property type="component" value="Unassembled WGS sequence"/>
</dbReference>
<dbReference type="InterPro" id="IPR036388">
    <property type="entry name" value="WH-like_DNA-bd_sf"/>
</dbReference>
<evidence type="ECO:0000256" key="1">
    <source>
        <dbReference type="SAM" id="MobiDB-lite"/>
    </source>
</evidence>
<sequence>MSQPPDGPRPLLWAQAPLSSAQWRCLRVVSEVGDVAHAARKLHCSQALLKAALADLQACVGAQHLALRDERVQLSQALQEWIRQPASCRPEHAAAGAGGRVACPSPTQVLPVPPGPVR</sequence>
<dbReference type="OrthoDB" id="8913341at2"/>
<dbReference type="EMBL" id="SLXH01000037">
    <property type="protein sequence ID" value="TCP12536.1"/>
    <property type="molecule type" value="Genomic_DNA"/>
</dbReference>
<evidence type="ECO:0000313" key="2">
    <source>
        <dbReference type="EMBL" id="TCP12536.1"/>
    </source>
</evidence>
<evidence type="ECO:0008006" key="4">
    <source>
        <dbReference type="Google" id="ProtNLM"/>
    </source>
</evidence>
<gene>
    <name evidence="2" type="ORF">EV674_1379</name>
</gene>
<keyword evidence="3" id="KW-1185">Reference proteome</keyword>
<feature type="region of interest" description="Disordered" evidence="1">
    <location>
        <begin position="93"/>
        <end position="118"/>
    </location>
</feature>
<comment type="caution">
    <text evidence="2">The sequence shown here is derived from an EMBL/GenBank/DDBJ whole genome shotgun (WGS) entry which is preliminary data.</text>
</comment>
<dbReference type="Gene3D" id="1.10.10.10">
    <property type="entry name" value="Winged helix-like DNA-binding domain superfamily/Winged helix DNA-binding domain"/>
    <property type="match status" value="1"/>
</dbReference>
<reference evidence="2 3" key="1">
    <citation type="submission" date="2019-03" db="EMBL/GenBank/DDBJ databases">
        <title>Genomic Encyclopedia of Type Strains, Phase IV (KMG-IV): sequencing the most valuable type-strain genomes for metagenomic binning, comparative biology and taxonomic classification.</title>
        <authorList>
            <person name="Goeker M."/>
        </authorList>
    </citation>
    <scope>NUCLEOTIDE SEQUENCE [LARGE SCALE GENOMIC DNA]</scope>
    <source>
        <strain evidence="2 3">DSM 1837</strain>
    </source>
</reference>